<name>A0A8J3IJ71_9CHLR</name>
<dbReference type="HAMAP" id="MF_01400">
    <property type="entry name" value="MsrB"/>
    <property type="match status" value="1"/>
</dbReference>
<comment type="similarity">
    <text evidence="1 6">Belongs to the MsrB Met sulfoxide reductase family.</text>
</comment>
<evidence type="ECO:0000256" key="3">
    <source>
        <dbReference type="ARBA" id="ARBA00022833"/>
    </source>
</evidence>
<dbReference type="SUPFAM" id="SSF51316">
    <property type="entry name" value="Mss4-like"/>
    <property type="match status" value="1"/>
</dbReference>
<keyword evidence="9" id="KW-1185">Reference proteome</keyword>
<dbReference type="InterPro" id="IPR028427">
    <property type="entry name" value="Met_Sox_Rdtase_MsrB"/>
</dbReference>
<organism evidence="8 9">
    <name type="scientific">Reticulibacter mediterranei</name>
    <dbReference type="NCBI Taxonomy" id="2778369"/>
    <lineage>
        <taxon>Bacteria</taxon>
        <taxon>Bacillati</taxon>
        <taxon>Chloroflexota</taxon>
        <taxon>Ktedonobacteria</taxon>
        <taxon>Ktedonobacterales</taxon>
        <taxon>Reticulibacteraceae</taxon>
        <taxon>Reticulibacter</taxon>
    </lineage>
</organism>
<dbReference type="GO" id="GO:0008270">
    <property type="term" value="F:zinc ion binding"/>
    <property type="evidence" value="ECO:0007669"/>
    <property type="project" value="UniProtKB-UniRule"/>
</dbReference>
<evidence type="ECO:0000256" key="6">
    <source>
        <dbReference type="HAMAP-Rule" id="MF_01400"/>
    </source>
</evidence>
<feature type="binding site" evidence="6">
    <location>
        <position position="97"/>
    </location>
    <ligand>
        <name>Zn(2+)</name>
        <dbReference type="ChEBI" id="CHEBI:29105"/>
    </ligand>
</feature>
<proteinExistence type="inferred from homology"/>
<dbReference type="GO" id="GO:0033743">
    <property type="term" value="F:peptide-methionine (R)-S-oxide reductase activity"/>
    <property type="evidence" value="ECO:0007669"/>
    <property type="project" value="UniProtKB-UniRule"/>
</dbReference>
<dbReference type="InterPro" id="IPR002579">
    <property type="entry name" value="Met_Sox_Rdtase_MsrB_dom"/>
</dbReference>
<dbReference type="Gene3D" id="2.170.150.20">
    <property type="entry name" value="Peptide methionine sulfoxide reductase"/>
    <property type="match status" value="1"/>
</dbReference>
<evidence type="ECO:0000256" key="1">
    <source>
        <dbReference type="ARBA" id="ARBA00007174"/>
    </source>
</evidence>
<gene>
    <name evidence="6 8" type="primary">msrB</name>
    <name evidence="8" type="ORF">KSF_034810</name>
</gene>
<evidence type="ECO:0000256" key="5">
    <source>
        <dbReference type="ARBA" id="ARBA00048488"/>
    </source>
</evidence>
<feature type="binding site" evidence="6">
    <location>
        <position position="48"/>
    </location>
    <ligand>
        <name>Zn(2+)</name>
        <dbReference type="ChEBI" id="CHEBI:29105"/>
    </ligand>
</feature>
<feature type="domain" description="MsrB" evidence="7">
    <location>
        <begin position="9"/>
        <end position="132"/>
    </location>
</feature>
<dbReference type="AlphaFoldDB" id="A0A8J3IJ71"/>
<reference evidence="8" key="1">
    <citation type="submission" date="2020-10" db="EMBL/GenBank/DDBJ databases">
        <title>Taxonomic study of unclassified bacteria belonging to the class Ktedonobacteria.</title>
        <authorList>
            <person name="Yabe S."/>
            <person name="Wang C.M."/>
            <person name="Zheng Y."/>
            <person name="Sakai Y."/>
            <person name="Cavaletti L."/>
            <person name="Monciardini P."/>
            <person name="Donadio S."/>
        </authorList>
    </citation>
    <scope>NUCLEOTIDE SEQUENCE</scope>
    <source>
        <strain evidence="8">ID150040</strain>
    </source>
</reference>
<protein>
    <recommendedName>
        <fullName evidence="6">Peptide methionine sulfoxide reductase MsrB</fullName>
        <ecNumber evidence="6">1.8.4.12</ecNumber>
    </recommendedName>
    <alternativeName>
        <fullName evidence="6">Peptide-methionine (R)-S-oxide reductase</fullName>
    </alternativeName>
</protein>
<keyword evidence="2 6" id="KW-0479">Metal-binding</keyword>
<dbReference type="Pfam" id="PF01641">
    <property type="entry name" value="SelR"/>
    <property type="match status" value="1"/>
</dbReference>
<feature type="binding site" evidence="6">
    <location>
        <position position="100"/>
    </location>
    <ligand>
        <name>Zn(2+)</name>
        <dbReference type="ChEBI" id="CHEBI:29105"/>
    </ligand>
</feature>
<feature type="binding site" evidence="6">
    <location>
        <position position="51"/>
    </location>
    <ligand>
        <name>Zn(2+)</name>
        <dbReference type="ChEBI" id="CHEBI:29105"/>
    </ligand>
</feature>
<evidence type="ECO:0000256" key="2">
    <source>
        <dbReference type="ARBA" id="ARBA00022723"/>
    </source>
</evidence>
<evidence type="ECO:0000313" key="8">
    <source>
        <dbReference type="EMBL" id="GHO93433.1"/>
    </source>
</evidence>
<dbReference type="GO" id="GO:0006979">
    <property type="term" value="P:response to oxidative stress"/>
    <property type="evidence" value="ECO:0007669"/>
    <property type="project" value="InterPro"/>
</dbReference>
<dbReference type="GO" id="GO:0030091">
    <property type="term" value="P:protein repair"/>
    <property type="evidence" value="ECO:0007669"/>
    <property type="project" value="InterPro"/>
</dbReference>
<dbReference type="EC" id="1.8.4.12" evidence="6"/>
<comment type="caution">
    <text evidence="8">The sequence shown here is derived from an EMBL/GenBank/DDBJ whole genome shotgun (WGS) entry which is preliminary data.</text>
</comment>
<dbReference type="EMBL" id="BNJK01000001">
    <property type="protein sequence ID" value="GHO93433.1"/>
    <property type="molecule type" value="Genomic_DNA"/>
</dbReference>
<sequence>MSDLKQMPESYWKEKLTPEQYRVCRQKGTERAFSGPLYYNQEQGMYECVACGHELFSSENKFDAGCGWPSFDQPIDSENVEYHEDRTFFMVRTEVNCKNCGAHLGHVFDDGPRDTTGQRYCINSVSLKFVPTKQEDEKEGEA</sequence>
<dbReference type="RefSeq" id="WP_220204215.1">
    <property type="nucleotide sequence ID" value="NZ_BNJK01000001.1"/>
</dbReference>
<dbReference type="PANTHER" id="PTHR10173:SF52">
    <property type="entry name" value="METHIONINE-R-SULFOXIDE REDUCTASE B1"/>
    <property type="match status" value="1"/>
</dbReference>
<evidence type="ECO:0000313" key="9">
    <source>
        <dbReference type="Proteomes" id="UP000597444"/>
    </source>
</evidence>
<dbReference type="PANTHER" id="PTHR10173">
    <property type="entry name" value="METHIONINE SULFOXIDE REDUCTASE"/>
    <property type="match status" value="1"/>
</dbReference>
<feature type="active site" description="Nucleophile" evidence="6">
    <location>
        <position position="121"/>
    </location>
</feature>
<dbReference type="FunFam" id="2.170.150.20:FF:000001">
    <property type="entry name" value="Peptide methionine sulfoxide reductase MsrB"/>
    <property type="match status" value="1"/>
</dbReference>
<evidence type="ECO:0000259" key="7">
    <source>
        <dbReference type="PROSITE" id="PS51790"/>
    </source>
</evidence>
<dbReference type="NCBIfam" id="TIGR00357">
    <property type="entry name" value="peptide-methionine (R)-S-oxide reductase MsrB"/>
    <property type="match status" value="1"/>
</dbReference>
<keyword evidence="4 6" id="KW-0560">Oxidoreductase</keyword>
<dbReference type="InterPro" id="IPR011057">
    <property type="entry name" value="Mss4-like_sf"/>
</dbReference>
<dbReference type="GO" id="GO:0005737">
    <property type="term" value="C:cytoplasm"/>
    <property type="evidence" value="ECO:0007669"/>
    <property type="project" value="TreeGrafter"/>
</dbReference>
<accession>A0A8J3IJ71</accession>
<keyword evidence="3 6" id="KW-0862">Zinc</keyword>
<evidence type="ECO:0000256" key="4">
    <source>
        <dbReference type="ARBA" id="ARBA00023002"/>
    </source>
</evidence>
<dbReference type="Proteomes" id="UP000597444">
    <property type="component" value="Unassembled WGS sequence"/>
</dbReference>
<dbReference type="PROSITE" id="PS51790">
    <property type="entry name" value="MSRB"/>
    <property type="match status" value="1"/>
</dbReference>
<comment type="cofactor">
    <cofactor evidence="6">
        <name>Zn(2+)</name>
        <dbReference type="ChEBI" id="CHEBI:29105"/>
    </cofactor>
    <text evidence="6">Binds 1 zinc ion per subunit. The zinc ion is important for the structural integrity of the protein.</text>
</comment>
<comment type="catalytic activity">
    <reaction evidence="5 6">
        <text>L-methionyl-[protein] + [thioredoxin]-disulfide + H2O = L-methionyl-(R)-S-oxide-[protein] + [thioredoxin]-dithiol</text>
        <dbReference type="Rhea" id="RHEA:24164"/>
        <dbReference type="Rhea" id="RHEA-COMP:10698"/>
        <dbReference type="Rhea" id="RHEA-COMP:10700"/>
        <dbReference type="Rhea" id="RHEA-COMP:12313"/>
        <dbReference type="Rhea" id="RHEA-COMP:12314"/>
        <dbReference type="ChEBI" id="CHEBI:15377"/>
        <dbReference type="ChEBI" id="CHEBI:16044"/>
        <dbReference type="ChEBI" id="CHEBI:29950"/>
        <dbReference type="ChEBI" id="CHEBI:45764"/>
        <dbReference type="ChEBI" id="CHEBI:50058"/>
        <dbReference type="EC" id="1.8.4.12"/>
    </reaction>
</comment>